<sequence length="176" mass="20490">MLSVKRTLLLIVIIGFVSCSGFESSESNKAEKSISEKPSIEEENGVSEKTEKRTFPKIKNASVVQFDNDNNRYFIVVDSSIVFDYERIKQVICQIDSKLSTDTNTSISFFNEAKWANYKDELFFDESSKYPKHEYSNWLNTYYQGEFSFKTRLYKTFPVSEPNKNKRKVQKIKSCS</sequence>
<protein>
    <recommendedName>
        <fullName evidence="3">Lipoprotein</fullName>
    </recommendedName>
</protein>
<organism evidence="1 2">
    <name type="scientific">Salibacter halophilus</name>
    <dbReference type="NCBI Taxonomy" id="1803916"/>
    <lineage>
        <taxon>Bacteria</taxon>
        <taxon>Pseudomonadati</taxon>
        <taxon>Bacteroidota</taxon>
        <taxon>Flavobacteriia</taxon>
        <taxon>Flavobacteriales</taxon>
        <taxon>Salibacteraceae</taxon>
        <taxon>Salibacter</taxon>
    </lineage>
</organism>
<comment type="caution">
    <text evidence="1">The sequence shown here is derived from an EMBL/GenBank/DDBJ whole genome shotgun (WGS) entry which is preliminary data.</text>
</comment>
<evidence type="ECO:0000313" key="2">
    <source>
        <dbReference type="Proteomes" id="UP000435357"/>
    </source>
</evidence>
<reference evidence="1 2" key="1">
    <citation type="submission" date="2019-09" db="EMBL/GenBank/DDBJ databases">
        <title>Genomes of Cryomorphaceae.</title>
        <authorList>
            <person name="Bowman J.P."/>
        </authorList>
    </citation>
    <scope>NUCLEOTIDE SEQUENCE [LARGE SCALE GENOMIC DNA]</scope>
    <source>
        <strain evidence="1 2">KCTC 52047</strain>
    </source>
</reference>
<name>A0A6N6MBU0_9FLAO</name>
<gene>
    <name evidence="1" type="ORF">F3059_00540</name>
</gene>
<evidence type="ECO:0008006" key="3">
    <source>
        <dbReference type="Google" id="ProtNLM"/>
    </source>
</evidence>
<dbReference type="PROSITE" id="PS51257">
    <property type="entry name" value="PROKAR_LIPOPROTEIN"/>
    <property type="match status" value="1"/>
</dbReference>
<dbReference type="AlphaFoldDB" id="A0A6N6MBU0"/>
<evidence type="ECO:0000313" key="1">
    <source>
        <dbReference type="EMBL" id="KAB1065993.1"/>
    </source>
</evidence>
<keyword evidence="2" id="KW-1185">Reference proteome</keyword>
<dbReference type="Proteomes" id="UP000435357">
    <property type="component" value="Unassembled WGS sequence"/>
</dbReference>
<proteinExistence type="predicted"/>
<accession>A0A6N6MBU0</accession>
<dbReference type="EMBL" id="WACR01000001">
    <property type="protein sequence ID" value="KAB1065993.1"/>
    <property type="molecule type" value="Genomic_DNA"/>
</dbReference>